<dbReference type="EMBL" id="JACGWK010001665">
    <property type="protein sequence ID" value="KAL0284263.1"/>
    <property type="molecule type" value="Genomic_DNA"/>
</dbReference>
<comment type="caution">
    <text evidence="1">The sequence shown here is derived from an EMBL/GenBank/DDBJ whole genome shotgun (WGS) entry which is preliminary data.</text>
</comment>
<proteinExistence type="predicted"/>
<sequence>MPTSRGGYPPPVTSVRTVTVRGHAPDCVLGNDSQRPTTHRLPQCQMLVRAPGLQALRPLESLWQS</sequence>
<protein>
    <submittedName>
        <fullName evidence="1">Uncharacterized protein</fullName>
    </submittedName>
</protein>
<reference evidence="1" key="2">
    <citation type="journal article" date="2024" name="Plant">
        <title>Genomic evolution and insights into agronomic trait innovations of Sesamum species.</title>
        <authorList>
            <person name="Miao H."/>
            <person name="Wang L."/>
            <person name="Qu L."/>
            <person name="Liu H."/>
            <person name="Sun Y."/>
            <person name="Le M."/>
            <person name="Wang Q."/>
            <person name="Wei S."/>
            <person name="Zheng Y."/>
            <person name="Lin W."/>
            <person name="Duan Y."/>
            <person name="Cao H."/>
            <person name="Xiong S."/>
            <person name="Wang X."/>
            <person name="Wei L."/>
            <person name="Li C."/>
            <person name="Ma Q."/>
            <person name="Ju M."/>
            <person name="Zhao R."/>
            <person name="Li G."/>
            <person name="Mu C."/>
            <person name="Tian Q."/>
            <person name="Mei H."/>
            <person name="Zhang T."/>
            <person name="Gao T."/>
            <person name="Zhang H."/>
        </authorList>
    </citation>
    <scope>NUCLEOTIDE SEQUENCE</scope>
    <source>
        <strain evidence="1">G01</strain>
    </source>
</reference>
<gene>
    <name evidence="1" type="ORF">Sangu_2473900</name>
</gene>
<accession>A0AAW2IR35</accession>
<organism evidence="1">
    <name type="scientific">Sesamum angustifolium</name>
    <dbReference type="NCBI Taxonomy" id="2727405"/>
    <lineage>
        <taxon>Eukaryota</taxon>
        <taxon>Viridiplantae</taxon>
        <taxon>Streptophyta</taxon>
        <taxon>Embryophyta</taxon>
        <taxon>Tracheophyta</taxon>
        <taxon>Spermatophyta</taxon>
        <taxon>Magnoliopsida</taxon>
        <taxon>eudicotyledons</taxon>
        <taxon>Gunneridae</taxon>
        <taxon>Pentapetalae</taxon>
        <taxon>asterids</taxon>
        <taxon>lamiids</taxon>
        <taxon>Lamiales</taxon>
        <taxon>Pedaliaceae</taxon>
        <taxon>Sesamum</taxon>
    </lineage>
</organism>
<evidence type="ECO:0000313" key="1">
    <source>
        <dbReference type="EMBL" id="KAL0284263.1"/>
    </source>
</evidence>
<reference evidence="1" key="1">
    <citation type="submission" date="2020-06" db="EMBL/GenBank/DDBJ databases">
        <authorList>
            <person name="Li T."/>
            <person name="Hu X."/>
            <person name="Zhang T."/>
            <person name="Song X."/>
            <person name="Zhang H."/>
            <person name="Dai N."/>
            <person name="Sheng W."/>
            <person name="Hou X."/>
            <person name="Wei L."/>
        </authorList>
    </citation>
    <scope>NUCLEOTIDE SEQUENCE</scope>
    <source>
        <strain evidence="1">G01</strain>
        <tissue evidence="1">Leaf</tissue>
    </source>
</reference>
<dbReference type="AlphaFoldDB" id="A0AAW2IR35"/>
<name>A0AAW2IR35_9LAMI</name>